<sequence length="211" mass="23790">MSRHFFSDGAFQLAKNSVFATIRDIHRNSQVYLLAGSALGILAYALLAKRHPMLAPHKFLFILLTFALGPGLLVQIMKIVFSRPRPGFILEFGGDLHFSPAWHLGGECTRYCSFPSGESAVAIAMLSVLVFFPIAWRWLAALVLVPLMVFVSFNRVMLGAHFLSDVTLAWFVMIPLMLWIWSVLSRNRDRIDDAVWKAGEKMRARLHGTRS</sequence>
<keyword evidence="1" id="KW-0812">Transmembrane</keyword>
<evidence type="ECO:0000313" key="3">
    <source>
        <dbReference type="EMBL" id="MFC4624908.1"/>
    </source>
</evidence>
<gene>
    <name evidence="3" type="ORF">ACFO1V_06680</name>
</gene>
<evidence type="ECO:0000256" key="1">
    <source>
        <dbReference type="SAM" id="Phobius"/>
    </source>
</evidence>
<proteinExistence type="predicted"/>
<feature type="transmembrane region" description="Helical" evidence="1">
    <location>
        <begin position="59"/>
        <end position="81"/>
    </location>
</feature>
<feature type="domain" description="Phosphatidic acid phosphatase type 2/haloperoxidase" evidence="2">
    <location>
        <begin position="61"/>
        <end position="188"/>
    </location>
</feature>
<dbReference type="Proteomes" id="UP001596042">
    <property type="component" value="Unassembled WGS sequence"/>
</dbReference>
<dbReference type="Pfam" id="PF01569">
    <property type="entry name" value="PAP2"/>
    <property type="match status" value="1"/>
</dbReference>
<organism evidence="3 4">
    <name type="scientific">Daeguia caeni</name>
    <dbReference type="NCBI Taxonomy" id="439612"/>
    <lineage>
        <taxon>Bacteria</taxon>
        <taxon>Pseudomonadati</taxon>
        <taxon>Pseudomonadota</taxon>
        <taxon>Alphaproteobacteria</taxon>
        <taxon>Hyphomicrobiales</taxon>
        <taxon>Brucellaceae</taxon>
        <taxon>Daeguia</taxon>
    </lineage>
</organism>
<reference evidence="4" key="1">
    <citation type="journal article" date="2019" name="Int. J. Syst. Evol. Microbiol.">
        <title>The Global Catalogue of Microorganisms (GCM) 10K type strain sequencing project: providing services to taxonomists for standard genome sequencing and annotation.</title>
        <authorList>
            <consortium name="The Broad Institute Genomics Platform"/>
            <consortium name="The Broad Institute Genome Sequencing Center for Infectious Disease"/>
            <person name="Wu L."/>
            <person name="Ma J."/>
        </authorList>
    </citation>
    <scope>NUCLEOTIDE SEQUENCE [LARGE SCALE GENOMIC DNA]</scope>
    <source>
        <strain evidence="4">CGMCC 1.15731</strain>
    </source>
</reference>
<dbReference type="InterPro" id="IPR036938">
    <property type="entry name" value="PAP2/HPO_sf"/>
</dbReference>
<dbReference type="InterPro" id="IPR000326">
    <property type="entry name" value="PAP2/HPO"/>
</dbReference>
<dbReference type="Gene3D" id="1.20.144.10">
    <property type="entry name" value="Phosphatidic acid phosphatase type 2/haloperoxidase"/>
    <property type="match status" value="1"/>
</dbReference>
<name>A0ABV9H3C3_9HYPH</name>
<keyword evidence="1" id="KW-0472">Membrane</keyword>
<protein>
    <submittedName>
        <fullName evidence="3">Phosphatase PAP2 family protein</fullName>
    </submittedName>
</protein>
<evidence type="ECO:0000313" key="4">
    <source>
        <dbReference type="Proteomes" id="UP001596042"/>
    </source>
</evidence>
<comment type="caution">
    <text evidence="3">The sequence shown here is derived from an EMBL/GenBank/DDBJ whole genome shotgun (WGS) entry which is preliminary data.</text>
</comment>
<accession>A0ABV9H3C3</accession>
<dbReference type="SUPFAM" id="SSF48317">
    <property type="entry name" value="Acid phosphatase/Vanadium-dependent haloperoxidase"/>
    <property type="match status" value="1"/>
</dbReference>
<dbReference type="EMBL" id="JBHSEL010000049">
    <property type="protein sequence ID" value="MFC4624908.1"/>
    <property type="molecule type" value="Genomic_DNA"/>
</dbReference>
<feature type="transmembrane region" description="Helical" evidence="1">
    <location>
        <begin position="31"/>
        <end position="47"/>
    </location>
</feature>
<feature type="transmembrane region" description="Helical" evidence="1">
    <location>
        <begin position="159"/>
        <end position="181"/>
    </location>
</feature>
<keyword evidence="1" id="KW-1133">Transmembrane helix</keyword>
<dbReference type="RefSeq" id="WP_374830293.1">
    <property type="nucleotide sequence ID" value="NZ_JBHEEZ010000004.1"/>
</dbReference>
<evidence type="ECO:0000259" key="2">
    <source>
        <dbReference type="Pfam" id="PF01569"/>
    </source>
</evidence>
<keyword evidence="4" id="KW-1185">Reference proteome</keyword>